<dbReference type="GO" id="GO:0046872">
    <property type="term" value="F:metal ion binding"/>
    <property type="evidence" value="ECO:0007669"/>
    <property type="project" value="UniProtKB-KW"/>
</dbReference>
<accession>A0A2N1PRW5</accession>
<dbReference type="InterPro" id="IPR006638">
    <property type="entry name" value="Elp3/MiaA/NifB-like_rSAM"/>
</dbReference>
<dbReference type="SMART" id="SM00729">
    <property type="entry name" value="Elp3"/>
    <property type="match status" value="1"/>
</dbReference>
<evidence type="ECO:0000256" key="1">
    <source>
        <dbReference type="ARBA" id="ARBA00001966"/>
    </source>
</evidence>
<protein>
    <recommendedName>
        <fullName evidence="6">Elp3/MiaA/NifB-like radical SAM core domain-containing protein</fullName>
    </recommendedName>
</protein>
<feature type="domain" description="Elp3/MiaA/NifB-like radical SAM core" evidence="6">
    <location>
        <begin position="279"/>
        <end position="493"/>
    </location>
</feature>
<dbReference type="GO" id="GO:0005829">
    <property type="term" value="C:cytosol"/>
    <property type="evidence" value="ECO:0007669"/>
    <property type="project" value="TreeGrafter"/>
</dbReference>
<reference evidence="7 8" key="1">
    <citation type="journal article" date="2017" name="ISME J.">
        <title>Potential for microbial H2 and metal transformations associated with novel bacteria and archaea in deep terrestrial subsurface sediments.</title>
        <authorList>
            <person name="Hernsdorf A.W."/>
            <person name="Amano Y."/>
            <person name="Miyakawa K."/>
            <person name="Ise K."/>
            <person name="Suzuki Y."/>
            <person name="Anantharaman K."/>
            <person name="Probst A."/>
            <person name="Burstein D."/>
            <person name="Thomas B.C."/>
            <person name="Banfield J.F."/>
        </authorList>
    </citation>
    <scope>NUCLEOTIDE SEQUENCE [LARGE SCALE GENOMIC DNA]</scope>
    <source>
        <strain evidence="7">HGW-Wallbacteria-1</strain>
    </source>
</reference>
<dbReference type="Proteomes" id="UP000233256">
    <property type="component" value="Unassembled WGS sequence"/>
</dbReference>
<sequence length="629" mass="70853">MSNPISQKESNMELPYSTAENLRGAIVIPPFASIDRPALGPHLLKAAAAGIGWNVDILYANAEFAALVSANLYKSVASSPPTWFMGERVFARAAWNTPSLGWDSGKYLNDLLRKLEIEKRGFNTQKSDEIMNQLNFLSDRAMAWVPLFAEKILKKEYAFIGFSSTFQQKAATIALSRALKKINPHIALVLGGANCEAEMAEGEAENMPWFDAIFSGEAELEFTDWLLKFSQPHGSGNEKRRCRIIPCSPAKVLDTLPIPDFSDFLEQVGPLLKTIGEKPFFPMETSRGCWWADKNPCRFCGLNPAETPARSKSPQRVMEEMEKWTPDFGAIAIHDSAMPEEYPETLLPLVSKTRKTKALPEISWEIRTNHSFSDLERMFHAGIRQVQAGVESLSTPLLKIMGKGSSGRVNVNFLRNCRTIGIEVCWNALWCLPNDEKSHYLEMERLIPLIHHLQPPRVLSPMILTRFSEFYNHPEKYGISNIKPHPGLESLLPPHSQCEKTAYFFRGKMNSFSQTSPKYMNHLESIIEIWQKKWCGGVKNAPIFHLHSRGNLLQITDTRGLGSNPQFSIIDQAQAICLLTGWNGRDSQNLPFGRDEQNWALSIQGVFASHDSTQPLITCSRKTMERLKV</sequence>
<keyword evidence="2" id="KW-0949">S-adenosyl-L-methionine</keyword>
<dbReference type="PANTHER" id="PTHR43409:SF7">
    <property type="entry name" value="BLL1977 PROTEIN"/>
    <property type="match status" value="1"/>
</dbReference>
<evidence type="ECO:0000259" key="6">
    <source>
        <dbReference type="SMART" id="SM00729"/>
    </source>
</evidence>
<dbReference type="InterPro" id="IPR058240">
    <property type="entry name" value="rSAM_sf"/>
</dbReference>
<dbReference type="InterPro" id="IPR051198">
    <property type="entry name" value="BchE-like"/>
</dbReference>
<evidence type="ECO:0000313" key="7">
    <source>
        <dbReference type="EMBL" id="PKK91085.1"/>
    </source>
</evidence>
<evidence type="ECO:0000256" key="4">
    <source>
        <dbReference type="ARBA" id="ARBA00023004"/>
    </source>
</evidence>
<dbReference type="NCBIfam" id="TIGR03975">
    <property type="entry name" value="rSAM_ocin_1"/>
    <property type="match status" value="1"/>
</dbReference>
<dbReference type="Gene3D" id="3.20.20.70">
    <property type="entry name" value="Aldolase class I"/>
    <property type="match status" value="1"/>
</dbReference>
<gene>
    <name evidence="7" type="ORF">CVV64_04765</name>
</gene>
<keyword evidence="4" id="KW-0408">Iron</keyword>
<dbReference type="AlphaFoldDB" id="A0A2N1PRW5"/>
<dbReference type="Gene3D" id="3.40.50.280">
    <property type="entry name" value="Cobalamin-binding domain"/>
    <property type="match status" value="1"/>
</dbReference>
<evidence type="ECO:0000313" key="8">
    <source>
        <dbReference type="Proteomes" id="UP000233256"/>
    </source>
</evidence>
<comment type="cofactor">
    <cofactor evidence="1">
        <name>[4Fe-4S] cluster</name>
        <dbReference type="ChEBI" id="CHEBI:49883"/>
    </cofactor>
</comment>
<dbReference type="InterPro" id="IPR023984">
    <property type="entry name" value="rSAM_ocin_1"/>
</dbReference>
<keyword evidence="5" id="KW-0411">Iron-sulfur</keyword>
<dbReference type="SFLD" id="SFLDF00324">
    <property type="entry name" value="bacteriocin_maturation"/>
    <property type="match status" value="1"/>
</dbReference>
<dbReference type="SFLD" id="SFLDS00029">
    <property type="entry name" value="Radical_SAM"/>
    <property type="match status" value="1"/>
</dbReference>
<dbReference type="InterPro" id="IPR013785">
    <property type="entry name" value="Aldolase_TIM"/>
</dbReference>
<dbReference type="GO" id="GO:0051536">
    <property type="term" value="F:iron-sulfur cluster binding"/>
    <property type="evidence" value="ECO:0007669"/>
    <property type="project" value="UniProtKB-KW"/>
</dbReference>
<proteinExistence type="predicted"/>
<evidence type="ECO:0000256" key="2">
    <source>
        <dbReference type="ARBA" id="ARBA00022691"/>
    </source>
</evidence>
<organism evidence="7 8">
    <name type="scientific">Candidatus Wallbacteria bacterium HGW-Wallbacteria-1</name>
    <dbReference type="NCBI Taxonomy" id="2013854"/>
    <lineage>
        <taxon>Bacteria</taxon>
        <taxon>Candidatus Walliibacteriota</taxon>
    </lineage>
</organism>
<dbReference type="PANTHER" id="PTHR43409">
    <property type="entry name" value="ANAEROBIC MAGNESIUM-PROTOPORPHYRIN IX MONOMETHYL ESTER CYCLASE-RELATED"/>
    <property type="match status" value="1"/>
</dbReference>
<dbReference type="EMBL" id="PGXC01000003">
    <property type="protein sequence ID" value="PKK91085.1"/>
    <property type="molecule type" value="Genomic_DNA"/>
</dbReference>
<comment type="caution">
    <text evidence="7">The sequence shown here is derived from an EMBL/GenBank/DDBJ whole genome shotgun (WGS) entry which is preliminary data.</text>
</comment>
<evidence type="ECO:0000256" key="5">
    <source>
        <dbReference type="ARBA" id="ARBA00023014"/>
    </source>
</evidence>
<dbReference type="GO" id="GO:0003824">
    <property type="term" value="F:catalytic activity"/>
    <property type="evidence" value="ECO:0007669"/>
    <property type="project" value="InterPro"/>
</dbReference>
<dbReference type="InterPro" id="IPR007197">
    <property type="entry name" value="rSAM"/>
</dbReference>
<keyword evidence="3" id="KW-0479">Metal-binding</keyword>
<dbReference type="Pfam" id="PF04055">
    <property type="entry name" value="Radical_SAM"/>
    <property type="match status" value="1"/>
</dbReference>
<dbReference type="SFLD" id="SFLDG01082">
    <property type="entry name" value="B12-binding_domain_containing"/>
    <property type="match status" value="1"/>
</dbReference>
<name>A0A2N1PRW5_9BACT</name>
<dbReference type="SUPFAM" id="SSF102114">
    <property type="entry name" value="Radical SAM enzymes"/>
    <property type="match status" value="1"/>
</dbReference>
<evidence type="ECO:0000256" key="3">
    <source>
        <dbReference type="ARBA" id="ARBA00022723"/>
    </source>
</evidence>